<reference evidence="1 2" key="1">
    <citation type="journal article" date="2019" name="Sci. Rep.">
        <title>A high-quality genome of Eragrostis curvula grass provides insights into Poaceae evolution and supports new strategies to enhance forage quality.</title>
        <authorList>
            <person name="Carballo J."/>
            <person name="Santos B.A.C.M."/>
            <person name="Zappacosta D."/>
            <person name="Garbus I."/>
            <person name="Selva J.P."/>
            <person name="Gallo C.A."/>
            <person name="Diaz A."/>
            <person name="Albertini E."/>
            <person name="Caccamo M."/>
            <person name="Echenique V."/>
        </authorList>
    </citation>
    <scope>NUCLEOTIDE SEQUENCE [LARGE SCALE GENOMIC DNA]</scope>
    <source>
        <strain evidence="2">cv. Victoria</strain>
        <tissue evidence="1">Leaf</tissue>
    </source>
</reference>
<protein>
    <submittedName>
        <fullName evidence="1">Uncharacterized protein</fullName>
    </submittedName>
</protein>
<dbReference type="PANTHER" id="PTHR35828">
    <property type="entry name" value="OS08G0203800 PROTEIN-RELATED"/>
    <property type="match status" value="1"/>
</dbReference>
<dbReference type="AlphaFoldDB" id="A0A5J9TGA1"/>
<dbReference type="PANTHER" id="PTHR35828:SF28">
    <property type="entry name" value="F-BOX DOMAIN CONTAINING PROTEIN"/>
    <property type="match status" value="1"/>
</dbReference>
<proteinExistence type="predicted"/>
<feature type="non-terminal residue" evidence="1">
    <location>
        <position position="1"/>
    </location>
</feature>
<organism evidence="1 2">
    <name type="scientific">Eragrostis curvula</name>
    <name type="common">weeping love grass</name>
    <dbReference type="NCBI Taxonomy" id="38414"/>
    <lineage>
        <taxon>Eukaryota</taxon>
        <taxon>Viridiplantae</taxon>
        <taxon>Streptophyta</taxon>
        <taxon>Embryophyta</taxon>
        <taxon>Tracheophyta</taxon>
        <taxon>Spermatophyta</taxon>
        <taxon>Magnoliopsida</taxon>
        <taxon>Liliopsida</taxon>
        <taxon>Poales</taxon>
        <taxon>Poaceae</taxon>
        <taxon>PACMAD clade</taxon>
        <taxon>Chloridoideae</taxon>
        <taxon>Eragrostideae</taxon>
        <taxon>Eragrostidinae</taxon>
        <taxon>Eragrostis</taxon>
    </lineage>
</organism>
<evidence type="ECO:0000313" key="1">
    <source>
        <dbReference type="EMBL" id="TVU10390.1"/>
    </source>
</evidence>
<comment type="caution">
    <text evidence="1">The sequence shown here is derived from an EMBL/GenBank/DDBJ whole genome shotgun (WGS) entry which is preliminary data.</text>
</comment>
<dbReference type="EMBL" id="RWGY01000039">
    <property type="protein sequence ID" value="TVU10390.1"/>
    <property type="molecule type" value="Genomic_DNA"/>
</dbReference>
<sequence length="240" mass="27078">MTGRHSFLLPPLVDDRWITILAGEDVGSSSSSPFQLLAVGMVYGRQRGVWCFHPQSQLFAASQEPCATTTIKPVGAWGPVRRVASPAGRTSFRFADPPVVINRVAHWLCSTAFPESNKNDILALHIDDGRTELIRGLPRKLSNSRTALLASIGDRRGYHRWDPHTRSMHTSGMFQPEEWSFGHWHEGRGRAALLLNLETKEVTHMPADSELFSRRRFFEMDLPYVSSCFYADIVFPLIDK</sequence>
<evidence type="ECO:0000313" key="2">
    <source>
        <dbReference type="Proteomes" id="UP000324897"/>
    </source>
</evidence>
<dbReference type="Gramene" id="TVU10390">
    <property type="protein sequence ID" value="TVU10390"/>
    <property type="gene ID" value="EJB05_43915"/>
</dbReference>
<gene>
    <name evidence="1" type="ORF">EJB05_43915</name>
</gene>
<accession>A0A5J9TGA1</accession>
<name>A0A5J9TGA1_9POAL</name>
<dbReference type="Proteomes" id="UP000324897">
    <property type="component" value="Chromosome 3"/>
</dbReference>
<keyword evidence="2" id="KW-1185">Reference proteome</keyword>